<evidence type="ECO:0000313" key="2">
    <source>
        <dbReference type="EMBL" id="SBW08092.1"/>
    </source>
</evidence>
<feature type="domain" description="YgjP-like metallopeptidase" evidence="1">
    <location>
        <begin position="40"/>
        <end position="240"/>
    </location>
</feature>
<dbReference type="EMBL" id="FLUO01000001">
    <property type="protein sequence ID" value="SBW08092.1"/>
    <property type="molecule type" value="Genomic_DNA"/>
</dbReference>
<protein>
    <submittedName>
        <fullName evidence="2">Putative metal-dependent hydrolase</fullName>
    </submittedName>
</protein>
<keyword evidence="2" id="KW-0378">Hydrolase</keyword>
<dbReference type="AlphaFoldDB" id="A0A212K8X7"/>
<dbReference type="PANTHER" id="PTHR30399">
    <property type="entry name" value="UNCHARACTERIZED PROTEIN YGJP"/>
    <property type="match status" value="1"/>
</dbReference>
<reference evidence="2" key="1">
    <citation type="submission" date="2016-04" db="EMBL/GenBank/DDBJ databases">
        <authorList>
            <person name="Evans L.H."/>
            <person name="Alamgir A."/>
            <person name="Owens N."/>
            <person name="Weber N.D."/>
            <person name="Virtaneva K."/>
            <person name="Barbian K."/>
            <person name="Babar A."/>
            <person name="Rosenke K."/>
        </authorList>
    </citation>
    <scope>NUCLEOTIDE SEQUENCE</scope>
    <source>
        <strain evidence="2">86</strain>
    </source>
</reference>
<dbReference type="GO" id="GO:0016787">
    <property type="term" value="F:hydrolase activity"/>
    <property type="evidence" value="ECO:0007669"/>
    <property type="project" value="UniProtKB-KW"/>
</dbReference>
<dbReference type="Pfam" id="PF01863">
    <property type="entry name" value="YgjP-like"/>
    <property type="match status" value="1"/>
</dbReference>
<accession>A0A212K8X7</accession>
<proteinExistence type="predicted"/>
<name>A0A212K8X7_9PROT</name>
<sequence>MAGSLNPFRRRAALPEVWRIDGTDWPIVLARRAGTRRVTLRLCPLTDCLRISAPARTALADIRAILDHHAAALAAQAAKLPPRVDFAAGARIPFRGRTLRLVRADGFRNVWSEDAEGPVLAVGGRPEHFARRVRDALLKAAEAELKTETAAAVARLTGIPARPLAAVRLGDTRGRWGSCAADGTLRFSWRVILAPPEILRYLVAHEVAHLAEMNHSPKFWQVVARLLPEAAAARVWLHRHGAALHRIGPPR</sequence>
<organism evidence="2">
    <name type="scientific">uncultured Alphaproteobacteria bacterium</name>
    <dbReference type="NCBI Taxonomy" id="91750"/>
    <lineage>
        <taxon>Bacteria</taxon>
        <taxon>Pseudomonadati</taxon>
        <taxon>Pseudomonadota</taxon>
        <taxon>Alphaproteobacteria</taxon>
        <taxon>environmental samples</taxon>
    </lineage>
</organism>
<dbReference type="PANTHER" id="PTHR30399:SF1">
    <property type="entry name" value="UTP PYROPHOSPHATASE"/>
    <property type="match status" value="1"/>
</dbReference>
<dbReference type="InterPro" id="IPR053136">
    <property type="entry name" value="UTP_pyrophosphatase-like"/>
</dbReference>
<evidence type="ECO:0000259" key="1">
    <source>
        <dbReference type="Pfam" id="PF01863"/>
    </source>
</evidence>
<dbReference type="InterPro" id="IPR002725">
    <property type="entry name" value="YgjP-like_metallopeptidase"/>
</dbReference>
<dbReference type="Gene3D" id="3.30.2010.10">
    <property type="entry name" value="Metalloproteases ('zincins'), catalytic domain"/>
    <property type="match status" value="1"/>
</dbReference>
<gene>
    <name evidence="2" type="ORF">KL86APRO_12336</name>
</gene>
<dbReference type="CDD" id="cd07344">
    <property type="entry name" value="M48_yhfN_like"/>
    <property type="match status" value="1"/>
</dbReference>